<name>A0AC60W4S2_9ARCH</name>
<keyword evidence="1" id="KW-0808">Transferase</keyword>
<dbReference type="EC" id="2.7.7.6" evidence="1"/>
<protein>
    <submittedName>
        <fullName evidence="1">DNA-directed RNA polymerase subunit A'/A</fullName>
        <ecNumber evidence="1">2.7.7.6</ecNumber>
    </submittedName>
</protein>
<keyword evidence="1" id="KW-0804">Transcription</keyword>
<feature type="non-terminal residue" evidence="1">
    <location>
        <position position="261"/>
    </location>
</feature>
<evidence type="ECO:0000313" key="1">
    <source>
        <dbReference type="EMBL" id="MBA4454696.1"/>
    </source>
</evidence>
<keyword evidence="1" id="KW-0240">DNA-directed RNA polymerase</keyword>
<keyword evidence="1" id="KW-0548">Nucleotidyltransferase</keyword>
<sequence length="261" mass="29486">MSVQAIKSIDGIRFSVWSPTEIRKYSVAEITAPETYDEDGMPVQGGLMDGRLGTLEPGQKCLTCGNTAARCPGHFGHIELAEPILHIAFIDNIHKLLQSTCRSCARLRVPQEDLDEFQAIKEKHLAYTLISQKRIPEQIIEKAKKAKECPHCGKTQYELIFTKPTIFVEKTEIGEHRLLPITIRERFSQITDDDLKLLSYDPVTARPEWFVLQAMPVAPVTVRPSIILETGIRSEDDLTHKMVDIIRVNQRLKESKEAGTP</sequence>
<dbReference type="EMBL" id="JACENC010000276">
    <property type="protein sequence ID" value="MBA4454696.1"/>
    <property type="molecule type" value="Genomic_DNA"/>
</dbReference>
<evidence type="ECO:0000313" key="2">
    <source>
        <dbReference type="Proteomes" id="UP000526786"/>
    </source>
</evidence>
<proteinExistence type="predicted"/>
<reference evidence="1 2" key="1">
    <citation type="journal article" date="2020" name="Appl. Environ. Microbiol.">
        <title>Genomic Characteristics of a Novel Species of Ammonia-Oxidizing Archaea from the Jiulong River Estuary.</title>
        <authorList>
            <person name="Zou D."/>
            <person name="Wan R."/>
            <person name="Han L."/>
            <person name="Xu M.N."/>
            <person name="Liu Y."/>
            <person name="Liu H."/>
            <person name="Kao S.J."/>
            <person name="Li M."/>
        </authorList>
    </citation>
    <scope>NUCLEOTIDE SEQUENCE [LARGE SCALE GENOMIC DNA]</scope>
    <source>
        <strain evidence="1">W2bin3</strain>
    </source>
</reference>
<dbReference type="Proteomes" id="UP000526786">
    <property type="component" value="Unassembled WGS sequence"/>
</dbReference>
<accession>A0AC60W4S2</accession>
<organism evidence="1 2">
    <name type="scientific">Candidatus Nitrosomaritimum aestuariumsis</name>
    <dbReference type="NCBI Taxonomy" id="3342354"/>
    <lineage>
        <taxon>Archaea</taxon>
        <taxon>Nitrososphaerota</taxon>
        <taxon>Nitrososphaeria</taxon>
        <taxon>Nitrosopumilales</taxon>
        <taxon>Nitrosopumilaceae</taxon>
        <taxon>Candidatus Nitrosomaritimum</taxon>
    </lineage>
</organism>
<gene>
    <name evidence="1" type="ORF">H2B05_07140</name>
</gene>
<comment type="caution">
    <text evidence="1">The sequence shown here is derived from an EMBL/GenBank/DDBJ whole genome shotgun (WGS) entry which is preliminary data.</text>
</comment>